<evidence type="ECO:0000313" key="1">
    <source>
        <dbReference type="EMBL" id="RZT92010.1"/>
    </source>
</evidence>
<sequence>MNMGIGHGDPAIETLFQTSGLPNNDKALQRPNKKPTAFSSNRLFVCVRPARCLVQRRPTLNAELVDSVFQCFTWTELRHFSFLDFDGFTSAWVTASASSAGRNGKSAEANQCYGTAFFQLLFNSSDNGIKRAASSSFRDICFGSDVFNEFCFVHSDNPKLVNYDG</sequence>
<comment type="caution">
    <text evidence="1">The sequence shown here is derived from an EMBL/GenBank/DDBJ whole genome shotgun (WGS) entry which is preliminary data.</text>
</comment>
<proteinExistence type="predicted"/>
<protein>
    <submittedName>
        <fullName evidence="1">Uncharacterized protein</fullName>
    </submittedName>
</protein>
<name>A0A4Q7V917_9BURK</name>
<dbReference type="EMBL" id="SHKO01000004">
    <property type="protein sequence ID" value="RZT92010.1"/>
    <property type="molecule type" value="Genomic_DNA"/>
</dbReference>
<gene>
    <name evidence="1" type="ORF">EV681_3916</name>
</gene>
<accession>A0A4Q7V917</accession>
<reference evidence="1 2" key="1">
    <citation type="submission" date="2019-02" db="EMBL/GenBank/DDBJ databases">
        <title>Genomic Encyclopedia of Type Strains, Phase IV (KMG-IV): sequencing the most valuable type-strain genomes for metagenomic binning, comparative biology and taxonomic classification.</title>
        <authorList>
            <person name="Goeker M."/>
        </authorList>
    </citation>
    <scope>NUCLEOTIDE SEQUENCE [LARGE SCALE GENOMIC DNA]</scope>
    <source>
        <strain evidence="1 2">DSM 23814</strain>
    </source>
</reference>
<evidence type="ECO:0000313" key="2">
    <source>
        <dbReference type="Proteomes" id="UP000293398"/>
    </source>
</evidence>
<keyword evidence="2" id="KW-1185">Reference proteome</keyword>
<dbReference type="AlphaFoldDB" id="A0A4Q7V917"/>
<dbReference type="Proteomes" id="UP000293398">
    <property type="component" value="Unassembled WGS sequence"/>
</dbReference>
<organism evidence="1 2">
    <name type="scientific">Advenella incenata</name>
    <dbReference type="NCBI Taxonomy" id="267800"/>
    <lineage>
        <taxon>Bacteria</taxon>
        <taxon>Pseudomonadati</taxon>
        <taxon>Pseudomonadota</taxon>
        <taxon>Betaproteobacteria</taxon>
        <taxon>Burkholderiales</taxon>
        <taxon>Alcaligenaceae</taxon>
    </lineage>
</organism>